<sequence>MQVSNRLVEHVSAMLPIFWDFCRSDLGAVSCFAERFCSM</sequence>
<gene>
    <name evidence="1" type="ORF">HMPREF9104_02177</name>
</gene>
<dbReference type="AlphaFoldDB" id="H1LHT6"/>
<dbReference type="HOGENOM" id="CLU_3311782_0_0_9"/>
<dbReference type="STRING" id="797516.HMPREF9104_02177"/>
<evidence type="ECO:0000313" key="1">
    <source>
        <dbReference type="EMBL" id="EHO50172.1"/>
    </source>
</evidence>
<dbReference type="Proteomes" id="UP000005025">
    <property type="component" value="Unassembled WGS sequence"/>
</dbReference>
<evidence type="ECO:0000313" key="2">
    <source>
        <dbReference type="Proteomes" id="UP000005025"/>
    </source>
</evidence>
<reference evidence="1 2" key="1">
    <citation type="submission" date="2011-09" db="EMBL/GenBank/DDBJ databases">
        <authorList>
            <person name="Weinstock G."/>
            <person name="Sodergren E."/>
            <person name="Clifton S."/>
            <person name="Fulton L."/>
            <person name="Fulton B."/>
            <person name="Courtney L."/>
            <person name="Fronick C."/>
            <person name="Harrison M."/>
            <person name="Strong C."/>
            <person name="Farmer C."/>
            <person name="Delahaunty K."/>
            <person name="Markovic C."/>
            <person name="Hall O."/>
            <person name="Minx P."/>
            <person name="Tomlinson C."/>
            <person name="Mitreva M."/>
            <person name="Hou S."/>
            <person name="Chen J."/>
            <person name="Wollam A."/>
            <person name="Pepin K.H."/>
            <person name="Johnson M."/>
            <person name="Bhonagiri V."/>
            <person name="Zhang X."/>
            <person name="Suruliraj S."/>
            <person name="Warren W."/>
            <person name="Chinwalla A."/>
            <person name="Mardis E.R."/>
            <person name="Wilson R.K."/>
        </authorList>
    </citation>
    <scope>NUCLEOTIDE SEQUENCE [LARGE SCALE GENOMIC DNA]</scope>
    <source>
        <strain evidence="1 2">F0435</strain>
    </source>
</reference>
<accession>H1LHT6</accession>
<dbReference type="EMBL" id="AGRJ01000191">
    <property type="protein sequence ID" value="EHO50172.1"/>
    <property type="molecule type" value="Genomic_DNA"/>
</dbReference>
<proteinExistence type="predicted"/>
<name>H1LHT6_9LACO</name>
<protein>
    <submittedName>
        <fullName evidence="1">Uncharacterized protein</fullName>
    </submittedName>
</protein>
<comment type="caution">
    <text evidence="1">The sequence shown here is derived from an EMBL/GenBank/DDBJ whole genome shotgun (WGS) entry which is preliminary data.</text>
</comment>
<organism evidence="1 2">
    <name type="scientific">Lentilactobacillus kisonensis F0435</name>
    <dbReference type="NCBI Taxonomy" id="797516"/>
    <lineage>
        <taxon>Bacteria</taxon>
        <taxon>Bacillati</taxon>
        <taxon>Bacillota</taxon>
        <taxon>Bacilli</taxon>
        <taxon>Lactobacillales</taxon>
        <taxon>Lactobacillaceae</taxon>
        <taxon>Lentilactobacillus</taxon>
    </lineage>
</organism>